<dbReference type="EMBL" id="BMSV01000007">
    <property type="protein sequence ID" value="GGQ16438.1"/>
    <property type="molecule type" value="Genomic_DNA"/>
</dbReference>
<proteinExistence type="predicted"/>
<evidence type="ECO:0000313" key="3">
    <source>
        <dbReference type="EMBL" id="GGQ16438.1"/>
    </source>
</evidence>
<keyword evidence="2" id="KW-1133">Transmembrane helix</keyword>
<accession>A0A918EKN6</accession>
<organism evidence="3 4">
    <name type="scientific">Streptomyces roseolilacinus</name>
    <dbReference type="NCBI Taxonomy" id="66904"/>
    <lineage>
        <taxon>Bacteria</taxon>
        <taxon>Bacillati</taxon>
        <taxon>Actinomycetota</taxon>
        <taxon>Actinomycetes</taxon>
        <taxon>Kitasatosporales</taxon>
        <taxon>Streptomycetaceae</taxon>
        <taxon>Streptomyces</taxon>
    </lineage>
</organism>
<evidence type="ECO:0000256" key="1">
    <source>
        <dbReference type="SAM" id="MobiDB-lite"/>
    </source>
</evidence>
<sequence>MRIVTRPGGRAAGGGDLPCRAAPSARRPHPPAAAYRSPPPGGARAAGPRRGDEAPPPAPGARERRGAPGWPVAVLLVLGALSYSAWVVELPLATGLDPTRSYVSELAATDQPLGALFRATDLLAGVLLLAAALPPLLAAGRRFWAVTGWAALAVFGAATAADSRLPLSCAPTADAVCRAREDAGLVPATHAAHAVSSGLAMAGAVTAVVALTVAARRYGWWPPLARTGPVLVALELAATAWTLAAVAAFEAGRGHGALGAGQRVQLLLVAVWLLLLARSLPRRAGRRR</sequence>
<reference evidence="3" key="1">
    <citation type="journal article" date="2014" name="Int. J. Syst. Evol. Microbiol.">
        <title>Complete genome sequence of Corynebacterium casei LMG S-19264T (=DSM 44701T), isolated from a smear-ripened cheese.</title>
        <authorList>
            <consortium name="US DOE Joint Genome Institute (JGI-PGF)"/>
            <person name="Walter F."/>
            <person name="Albersmeier A."/>
            <person name="Kalinowski J."/>
            <person name="Ruckert C."/>
        </authorList>
    </citation>
    <scope>NUCLEOTIDE SEQUENCE</scope>
    <source>
        <strain evidence="3">JCM 4335</strain>
    </source>
</reference>
<feature type="transmembrane region" description="Helical" evidence="2">
    <location>
        <begin position="261"/>
        <end position="280"/>
    </location>
</feature>
<evidence type="ECO:0008006" key="5">
    <source>
        <dbReference type="Google" id="ProtNLM"/>
    </source>
</evidence>
<reference evidence="3" key="2">
    <citation type="submission" date="2020-09" db="EMBL/GenBank/DDBJ databases">
        <authorList>
            <person name="Sun Q."/>
            <person name="Ohkuma M."/>
        </authorList>
    </citation>
    <scope>NUCLEOTIDE SEQUENCE</scope>
    <source>
        <strain evidence="3">JCM 4335</strain>
    </source>
</reference>
<feature type="transmembrane region" description="Helical" evidence="2">
    <location>
        <begin position="143"/>
        <end position="161"/>
    </location>
</feature>
<dbReference type="Pfam" id="PF06197">
    <property type="entry name" value="DUF998"/>
    <property type="match status" value="1"/>
</dbReference>
<feature type="transmembrane region" description="Helical" evidence="2">
    <location>
        <begin position="194"/>
        <end position="215"/>
    </location>
</feature>
<protein>
    <recommendedName>
        <fullName evidence="5">DUF998 domain-containing protein</fullName>
    </recommendedName>
</protein>
<dbReference type="Proteomes" id="UP000654123">
    <property type="component" value="Unassembled WGS sequence"/>
</dbReference>
<dbReference type="InterPro" id="IPR009339">
    <property type="entry name" value="DUF998"/>
</dbReference>
<keyword evidence="2" id="KW-0812">Transmembrane</keyword>
<feature type="transmembrane region" description="Helical" evidence="2">
    <location>
        <begin position="72"/>
        <end position="93"/>
    </location>
</feature>
<keyword evidence="2" id="KW-0472">Membrane</keyword>
<keyword evidence="4" id="KW-1185">Reference proteome</keyword>
<evidence type="ECO:0000256" key="2">
    <source>
        <dbReference type="SAM" id="Phobius"/>
    </source>
</evidence>
<dbReference type="AlphaFoldDB" id="A0A918EKN6"/>
<feature type="region of interest" description="Disordered" evidence="1">
    <location>
        <begin position="1"/>
        <end position="65"/>
    </location>
</feature>
<feature type="transmembrane region" description="Helical" evidence="2">
    <location>
        <begin position="113"/>
        <end position="131"/>
    </location>
</feature>
<name>A0A918EKN6_9ACTN</name>
<evidence type="ECO:0000313" key="4">
    <source>
        <dbReference type="Proteomes" id="UP000654123"/>
    </source>
</evidence>
<gene>
    <name evidence="3" type="ORF">GCM10010249_38930</name>
</gene>
<comment type="caution">
    <text evidence="3">The sequence shown here is derived from an EMBL/GenBank/DDBJ whole genome shotgun (WGS) entry which is preliminary data.</text>
</comment>
<feature type="compositionally biased region" description="Low complexity" evidence="1">
    <location>
        <begin position="32"/>
        <end position="48"/>
    </location>
</feature>
<feature type="transmembrane region" description="Helical" evidence="2">
    <location>
        <begin position="227"/>
        <end position="249"/>
    </location>
</feature>